<protein>
    <recommendedName>
        <fullName evidence="2">LysM domain-containing protein</fullName>
    </recommendedName>
</protein>
<evidence type="ECO:0000259" key="2">
    <source>
        <dbReference type="PROSITE" id="PS51782"/>
    </source>
</evidence>
<dbReference type="InterPro" id="IPR036779">
    <property type="entry name" value="LysM_dom_sf"/>
</dbReference>
<dbReference type="CDD" id="cd12797">
    <property type="entry name" value="M23_peptidase"/>
    <property type="match status" value="1"/>
</dbReference>
<dbReference type="SMART" id="SM00257">
    <property type="entry name" value="LysM"/>
    <property type="match status" value="2"/>
</dbReference>
<evidence type="ECO:0000256" key="1">
    <source>
        <dbReference type="SAM" id="Phobius"/>
    </source>
</evidence>
<dbReference type="InterPro" id="IPR016047">
    <property type="entry name" value="M23ase_b-sheet_dom"/>
</dbReference>
<evidence type="ECO:0000313" key="4">
    <source>
        <dbReference type="Proteomes" id="UP000234857"/>
    </source>
</evidence>
<dbReference type="FunFam" id="2.70.70.10:FF:000006">
    <property type="entry name" value="M23 family peptidase"/>
    <property type="match status" value="1"/>
</dbReference>
<reference evidence="3 4" key="1">
    <citation type="submission" date="2017-11" db="EMBL/GenBank/DDBJ databases">
        <title>Genome-resolved metagenomics identifies genetic mobility, metabolic interactions, and unexpected diversity in perchlorate-reducing communities.</title>
        <authorList>
            <person name="Barnum T.P."/>
            <person name="Figueroa I.A."/>
            <person name="Carlstrom C.I."/>
            <person name="Lucas L.N."/>
            <person name="Engelbrektson A.L."/>
            <person name="Coates J.D."/>
        </authorList>
    </citation>
    <scope>NUCLEOTIDE SEQUENCE [LARGE SCALE GENOMIC DNA]</scope>
    <source>
        <strain evidence="3">BM706</strain>
    </source>
</reference>
<dbReference type="PANTHER" id="PTHR21666:SF270">
    <property type="entry name" value="MUREIN HYDROLASE ACTIVATOR ENVC"/>
    <property type="match status" value="1"/>
</dbReference>
<dbReference type="Gene3D" id="2.70.70.10">
    <property type="entry name" value="Glucose Permease (Domain IIA)"/>
    <property type="match status" value="1"/>
</dbReference>
<dbReference type="Pfam" id="PF01476">
    <property type="entry name" value="LysM"/>
    <property type="match status" value="2"/>
</dbReference>
<gene>
    <name evidence="3" type="ORF">C0601_02245</name>
</gene>
<dbReference type="GO" id="GO:0004222">
    <property type="term" value="F:metalloendopeptidase activity"/>
    <property type="evidence" value="ECO:0007669"/>
    <property type="project" value="TreeGrafter"/>
</dbReference>
<dbReference type="InterPro" id="IPR050570">
    <property type="entry name" value="Cell_wall_metabolism_enzyme"/>
</dbReference>
<dbReference type="PROSITE" id="PS51782">
    <property type="entry name" value="LYSM"/>
    <property type="match status" value="2"/>
</dbReference>
<dbReference type="CDD" id="cd00118">
    <property type="entry name" value="LysM"/>
    <property type="match status" value="2"/>
</dbReference>
<accession>A0A2N5ZL09</accession>
<keyword evidence="1" id="KW-1133">Transmembrane helix</keyword>
<dbReference type="PANTHER" id="PTHR21666">
    <property type="entry name" value="PEPTIDASE-RELATED"/>
    <property type="match status" value="1"/>
</dbReference>
<evidence type="ECO:0000313" key="3">
    <source>
        <dbReference type="EMBL" id="PLX19292.1"/>
    </source>
</evidence>
<comment type="caution">
    <text evidence="3">The sequence shown here is derived from an EMBL/GenBank/DDBJ whole genome shotgun (WGS) entry which is preliminary data.</text>
</comment>
<dbReference type="AlphaFoldDB" id="A0A2N5ZL09"/>
<dbReference type="Pfam" id="PF01551">
    <property type="entry name" value="Peptidase_M23"/>
    <property type="match status" value="1"/>
</dbReference>
<feature type="transmembrane region" description="Helical" evidence="1">
    <location>
        <begin position="12"/>
        <end position="33"/>
    </location>
</feature>
<dbReference type="InterPro" id="IPR018392">
    <property type="entry name" value="LysM"/>
</dbReference>
<proteinExistence type="predicted"/>
<dbReference type="EMBL" id="PKTG01000035">
    <property type="protein sequence ID" value="PLX19292.1"/>
    <property type="molecule type" value="Genomic_DNA"/>
</dbReference>
<feature type="domain" description="LysM" evidence="2">
    <location>
        <begin position="134"/>
        <end position="177"/>
    </location>
</feature>
<keyword evidence="1" id="KW-0812">Transmembrane</keyword>
<feature type="domain" description="LysM" evidence="2">
    <location>
        <begin position="183"/>
        <end position="226"/>
    </location>
</feature>
<dbReference type="Gene3D" id="3.10.350.10">
    <property type="entry name" value="LysM domain"/>
    <property type="match status" value="2"/>
</dbReference>
<dbReference type="Proteomes" id="UP000234857">
    <property type="component" value="Unassembled WGS sequence"/>
</dbReference>
<dbReference type="InterPro" id="IPR011055">
    <property type="entry name" value="Dup_hybrid_motif"/>
</dbReference>
<dbReference type="SUPFAM" id="SSF51261">
    <property type="entry name" value="Duplicated hybrid motif"/>
    <property type="match status" value="1"/>
</dbReference>
<sequence>MQDSIVVKSIDKIINIIIIGVIVQFFLIGMISYSHDSTKVYTIGFNGKNLSGGNAGDVVAKASVSANRFLKDKLTNYSSDVLEKDQKDVLIIKVKTDVKSVISEASKQLKTQSVKKISGKEVEPQTKEVEIPSIWHRVKRGETLSEIARLYSINVNTLKTINNQKNDIIFEGQKLKISKVEGVDYKVKKGDSLWVIAKKYGTNVKNLMETNGIDNYEIKICENLKVYPGEKWFLAQKRENAKVLSWPLDNKITSPYGFRVHPIYHKKVFHSGVDIRGGIGEAIKSAGDGTVQFSGNKGGYGKLVIIKHRQGLETRYGHCSKLLVKAGEKVSKGQIIAKVGNTGVSTGPHLHFEVRKFGKTENPMQFK</sequence>
<dbReference type="SUPFAM" id="SSF54106">
    <property type="entry name" value="LysM domain"/>
    <property type="match status" value="1"/>
</dbReference>
<name>A0A2N5ZL09_MUIH1</name>
<keyword evidence="1" id="KW-0472">Membrane</keyword>
<organism evidence="3 4">
    <name type="scientific">Muiribacterium halophilum</name>
    <dbReference type="NCBI Taxonomy" id="2053465"/>
    <lineage>
        <taxon>Bacteria</taxon>
        <taxon>Candidatus Muiribacteriota</taxon>
        <taxon>Candidatus Muiribacteriia</taxon>
        <taxon>Candidatus Muiribacteriales</taxon>
        <taxon>Candidatus Muiribacteriaceae</taxon>
        <taxon>Candidatus Muiribacterium</taxon>
    </lineage>
</organism>